<keyword evidence="1 6" id="KW-0489">Methyltransferase</keyword>
<dbReference type="OrthoDB" id="9816309at2"/>
<keyword evidence="3" id="KW-0949">S-adenosyl-L-methionine</keyword>
<dbReference type="InterPro" id="IPR011990">
    <property type="entry name" value="TPR-like_helical_dom_sf"/>
</dbReference>
<evidence type="ECO:0000313" key="7">
    <source>
        <dbReference type="Proteomes" id="UP000242957"/>
    </source>
</evidence>
<feature type="domain" description="CheR-type methyltransferase" evidence="5">
    <location>
        <begin position="1"/>
        <end position="240"/>
    </location>
</feature>
<keyword evidence="7" id="KW-1185">Reference proteome</keyword>
<dbReference type="PROSITE" id="PS50123">
    <property type="entry name" value="CHER"/>
    <property type="match status" value="1"/>
</dbReference>
<dbReference type="Gene3D" id="1.25.40.10">
    <property type="entry name" value="Tetratricopeptide repeat domain"/>
    <property type="match status" value="1"/>
</dbReference>
<protein>
    <submittedName>
        <fullName evidence="6">Chemotaxis protein methyltransferase WspC</fullName>
    </submittedName>
</protein>
<dbReference type="STRING" id="198616.SAMN05216193_11546"/>
<evidence type="ECO:0000256" key="3">
    <source>
        <dbReference type="ARBA" id="ARBA00022691"/>
    </source>
</evidence>
<dbReference type="InterPro" id="IPR000780">
    <property type="entry name" value="CheR_MeTrfase"/>
</dbReference>
<accession>A0A1H0M0G1</accession>
<dbReference type="SUPFAM" id="SSF53335">
    <property type="entry name" value="S-adenosyl-L-methionine-dependent methyltransferases"/>
    <property type="match status" value="1"/>
</dbReference>
<dbReference type="RefSeq" id="WP_084313783.1">
    <property type="nucleotide sequence ID" value="NZ_FNIJ01000015.1"/>
</dbReference>
<dbReference type="SMART" id="SM00138">
    <property type="entry name" value="MeTrc"/>
    <property type="match status" value="1"/>
</dbReference>
<evidence type="ECO:0000256" key="4">
    <source>
        <dbReference type="PROSITE-ProRule" id="PRU00339"/>
    </source>
</evidence>
<dbReference type="SUPFAM" id="SSF48452">
    <property type="entry name" value="TPR-like"/>
    <property type="match status" value="1"/>
</dbReference>
<dbReference type="PRINTS" id="PR00996">
    <property type="entry name" value="CHERMTFRASE"/>
</dbReference>
<keyword evidence="4" id="KW-0802">TPR repeat</keyword>
<reference evidence="7" key="1">
    <citation type="submission" date="2016-10" db="EMBL/GenBank/DDBJ databases">
        <authorList>
            <person name="Varghese N."/>
            <person name="Submissions S."/>
        </authorList>
    </citation>
    <scope>NUCLEOTIDE SEQUENCE [LARGE SCALE GENOMIC DNA]</scope>
    <source>
        <strain evidence="7">JCM 21621</strain>
    </source>
</reference>
<dbReference type="Proteomes" id="UP000242957">
    <property type="component" value="Unassembled WGS sequence"/>
</dbReference>
<evidence type="ECO:0000256" key="1">
    <source>
        <dbReference type="ARBA" id="ARBA00022603"/>
    </source>
</evidence>
<keyword evidence="2 6" id="KW-0808">Transferase</keyword>
<dbReference type="Gene3D" id="3.40.50.150">
    <property type="entry name" value="Vaccinia Virus protein VP39"/>
    <property type="match status" value="1"/>
</dbReference>
<dbReference type="PROSITE" id="PS50005">
    <property type="entry name" value="TPR"/>
    <property type="match status" value="1"/>
</dbReference>
<evidence type="ECO:0000259" key="5">
    <source>
        <dbReference type="PROSITE" id="PS50123"/>
    </source>
</evidence>
<dbReference type="EMBL" id="FNIJ01000015">
    <property type="protein sequence ID" value="SDO73948.1"/>
    <property type="molecule type" value="Genomic_DNA"/>
</dbReference>
<dbReference type="InterPro" id="IPR029063">
    <property type="entry name" value="SAM-dependent_MTases_sf"/>
</dbReference>
<sequence length="407" mass="44589">MSDRFARLLRQRIGLDAEAIGGALVARAVRLRSTRVSGGDIQAYWELLQASENEQQALVDAVVVPETWFFRYPESFAVLARHAARRAAELKGARPLRLLSVPCSSGEEPYSLVMALLDAGLPAGAFHVDALDVSPALLERAEAGLYRRYSFRGEQLGFRERHFTRCGQDYRISAAVRDKVRFRSGNLLEPAFLAGESAYDYVFCRNLLIYFDRATQTRAVQLIRRLTREDGLLFIGPAEACLLHGEPLRALGVEQAFAFRHPPREELRKPAGGVPPPRLGIPQRPALPVPAPVAVSPVLAPMAGDAGELAEIAELADRGLLREARLRCDAHLAAHGPSAEVYYWQGLLCDAEGCSSEAQNCYRKALYLQPDHQHALLQLAALLAAQGNGEAARRLQARAARGVSANA</sequence>
<dbReference type="InterPro" id="IPR019734">
    <property type="entry name" value="TPR_rpt"/>
</dbReference>
<organism evidence="6 7">
    <name type="scientific">Pseudomonas jinjuensis</name>
    <dbReference type="NCBI Taxonomy" id="198616"/>
    <lineage>
        <taxon>Bacteria</taxon>
        <taxon>Pseudomonadati</taxon>
        <taxon>Pseudomonadota</taxon>
        <taxon>Gammaproteobacteria</taxon>
        <taxon>Pseudomonadales</taxon>
        <taxon>Pseudomonadaceae</taxon>
        <taxon>Pseudomonas</taxon>
    </lineage>
</organism>
<gene>
    <name evidence="6" type="ORF">SAMN05216193_11546</name>
</gene>
<dbReference type="AlphaFoldDB" id="A0A1H0M0G1"/>
<feature type="repeat" description="TPR" evidence="4">
    <location>
        <begin position="339"/>
        <end position="372"/>
    </location>
</feature>
<evidence type="ECO:0000313" key="6">
    <source>
        <dbReference type="EMBL" id="SDO73948.1"/>
    </source>
</evidence>
<dbReference type="PANTHER" id="PTHR24422">
    <property type="entry name" value="CHEMOTAXIS PROTEIN METHYLTRANSFERASE"/>
    <property type="match status" value="1"/>
</dbReference>
<dbReference type="CDD" id="cd02440">
    <property type="entry name" value="AdoMet_MTases"/>
    <property type="match status" value="1"/>
</dbReference>
<dbReference type="PANTHER" id="PTHR24422:SF19">
    <property type="entry name" value="CHEMOTAXIS PROTEIN METHYLTRANSFERASE"/>
    <property type="match status" value="1"/>
</dbReference>
<dbReference type="GO" id="GO:0032259">
    <property type="term" value="P:methylation"/>
    <property type="evidence" value="ECO:0007669"/>
    <property type="project" value="UniProtKB-KW"/>
</dbReference>
<proteinExistence type="predicted"/>
<dbReference type="Pfam" id="PF01739">
    <property type="entry name" value="CheR"/>
    <property type="match status" value="1"/>
</dbReference>
<dbReference type="InterPro" id="IPR022642">
    <property type="entry name" value="CheR_C"/>
</dbReference>
<dbReference type="InterPro" id="IPR050903">
    <property type="entry name" value="Bact_Chemotaxis_MeTrfase"/>
</dbReference>
<name>A0A1H0M0G1_9PSED</name>
<dbReference type="GO" id="GO:0008757">
    <property type="term" value="F:S-adenosylmethionine-dependent methyltransferase activity"/>
    <property type="evidence" value="ECO:0007669"/>
    <property type="project" value="InterPro"/>
</dbReference>
<evidence type="ECO:0000256" key="2">
    <source>
        <dbReference type="ARBA" id="ARBA00022679"/>
    </source>
</evidence>